<name>A0AAN9B1T5_9CAEN</name>
<comment type="similarity">
    <text evidence="1">Belongs to the peptidase C1 family.</text>
</comment>
<feature type="chain" id="PRO_5042937514" evidence="7">
    <location>
        <begin position="20"/>
        <end position="340"/>
    </location>
</feature>
<dbReference type="InterPro" id="IPR000169">
    <property type="entry name" value="Pept_cys_AS"/>
</dbReference>
<keyword evidence="5" id="KW-0865">Zymogen</keyword>
<feature type="signal peptide" evidence="7">
    <location>
        <begin position="1"/>
        <end position="19"/>
    </location>
</feature>
<dbReference type="PANTHER" id="PTHR12411">
    <property type="entry name" value="CYSTEINE PROTEASE FAMILY C1-RELATED"/>
    <property type="match status" value="1"/>
</dbReference>
<evidence type="ECO:0000256" key="5">
    <source>
        <dbReference type="ARBA" id="ARBA00023145"/>
    </source>
</evidence>
<evidence type="ECO:0000256" key="7">
    <source>
        <dbReference type="SAM" id="SignalP"/>
    </source>
</evidence>
<evidence type="ECO:0000313" key="10">
    <source>
        <dbReference type="EMBL" id="KAK7097124.1"/>
    </source>
</evidence>
<dbReference type="Proteomes" id="UP001374579">
    <property type="component" value="Unassembled WGS sequence"/>
</dbReference>
<dbReference type="SUPFAM" id="SSF54001">
    <property type="entry name" value="Cysteine proteinases"/>
    <property type="match status" value="1"/>
</dbReference>
<dbReference type="InterPro" id="IPR013128">
    <property type="entry name" value="Peptidase_C1A"/>
</dbReference>
<evidence type="ECO:0000256" key="1">
    <source>
        <dbReference type="ARBA" id="ARBA00008455"/>
    </source>
</evidence>
<keyword evidence="6" id="KW-1015">Disulfide bond</keyword>
<keyword evidence="11" id="KW-1185">Reference proteome</keyword>
<evidence type="ECO:0000256" key="6">
    <source>
        <dbReference type="ARBA" id="ARBA00023157"/>
    </source>
</evidence>
<dbReference type="InterPro" id="IPR013201">
    <property type="entry name" value="Prot_inhib_I29"/>
</dbReference>
<dbReference type="PROSITE" id="PS00139">
    <property type="entry name" value="THIOL_PROTEASE_CYS"/>
    <property type="match status" value="1"/>
</dbReference>
<sequence>MAWLLAVFVSAILLCSSCSAPTDIVDQFLKFIDDFEKPYKNGTVEFFRRLEIFKHNLQQIDKLNEPYKDGSPVYGVTQFSDLSTDEFKAQYLNDLRPTKPHDTSLKFESEKSPVYLNLLQQPKAPPTKIDWRERGVVSPVKNQEQCGACWAFAVAETIESAYGIKHNTSAPLLSVQQLIDCSTKFGNRGCEGGDICTALSYVVQSGITYESEYPLTNKDGLCHLLPASKTLEIGKYDCMHLAKTEDLLVSYLDSVGPLAAAVDATTWHNYVGGVIQFHCNNVINHAVQIVGYDKTGPVPYYIVRNSWGTKFGMDGYLYIKIGSNLCGIAEQVSDVVFKED</sequence>
<dbReference type="AlphaFoldDB" id="A0AAN9B1T5"/>
<feature type="domain" description="Cathepsin propeptide inhibitor" evidence="9">
    <location>
        <begin position="28"/>
        <end position="87"/>
    </location>
</feature>
<dbReference type="PRINTS" id="PR00705">
    <property type="entry name" value="PAPAIN"/>
</dbReference>
<evidence type="ECO:0000259" key="8">
    <source>
        <dbReference type="SMART" id="SM00645"/>
    </source>
</evidence>
<protein>
    <submittedName>
        <fullName evidence="10">Uncharacterized protein</fullName>
    </submittedName>
</protein>
<comment type="caution">
    <text evidence="10">The sequence shown here is derived from an EMBL/GenBank/DDBJ whole genome shotgun (WGS) entry which is preliminary data.</text>
</comment>
<feature type="domain" description="Peptidase C1A papain C-terminal" evidence="8">
    <location>
        <begin position="125"/>
        <end position="336"/>
    </location>
</feature>
<dbReference type="InterPro" id="IPR038765">
    <property type="entry name" value="Papain-like_cys_pep_sf"/>
</dbReference>
<dbReference type="Pfam" id="PF00112">
    <property type="entry name" value="Peptidase_C1"/>
    <property type="match status" value="1"/>
</dbReference>
<dbReference type="GO" id="GO:0006508">
    <property type="term" value="P:proteolysis"/>
    <property type="evidence" value="ECO:0007669"/>
    <property type="project" value="UniProtKB-KW"/>
</dbReference>
<keyword evidence="2" id="KW-0645">Protease</keyword>
<dbReference type="SMART" id="SM00848">
    <property type="entry name" value="Inhibitor_I29"/>
    <property type="match status" value="1"/>
</dbReference>
<reference evidence="10 11" key="1">
    <citation type="submission" date="2024-02" db="EMBL/GenBank/DDBJ databases">
        <title>Chromosome-scale genome assembly of the rough periwinkle Littorina saxatilis.</title>
        <authorList>
            <person name="De Jode A."/>
            <person name="Faria R."/>
            <person name="Formenti G."/>
            <person name="Sims Y."/>
            <person name="Smith T.P."/>
            <person name="Tracey A."/>
            <person name="Wood J.M.D."/>
            <person name="Zagrodzka Z.B."/>
            <person name="Johannesson K."/>
            <person name="Butlin R.K."/>
            <person name="Leder E.H."/>
        </authorList>
    </citation>
    <scope>NUCLEOTIDE SEQUENCE [LARGE SCALE GENOMIC DNA]</scope>
    <source>
        <strain evidence="10">Snail1</strain>
        <tissue evidence="10">Muscle</tissue>
    </source>
</reference>
<dbReference type="Pfam" id="PF08246">
    <property type="entry name" value="Inhibitor_I29"/>
    <property type="match status" value="1"/>
</dbReference>
<dbReference type="CDD" id="cd02248">
    <property type="entry name" value="Peptidase_C1A"/>
    <property type="match status" value="1"/>
</dbReference>
<keyword evidence="3" id="KW-0378">Hydrolase</keyword>
<accession>A0AAN9B1T5</accession>
<evidence type="ECO:0000259" key="9">
    <source>
        <dbReference type="SMART" id="SM00848"/>
    </source>
</evidence>
<keyword evidence="4" id="KW-0788">Thiol protease</keyword>
<dbReference type="GO" id="GO:0008234">
    <property type="term" value="F:cysteine-type peptidase activity"/>
    <property type="evidence" value="ECO:0007669"/>
    <property type="project" value="UniProtKB-KW"/>
</dbReference>
<gene>
    <name evidence="10" type="ORF">V1264_004145</name>
</gene>
<dbReference type="EMBL" id="JBAMIC010000013">
    <property type="protein sequence ID" value="KAK7097124.1"/>
    <property type="molecule type" value="Genomic_DNA"/>
</dbReference>
<organism evidence="10 11">
    <name type="scientific">Littorina saxatilis</name>
    <dbReference type="NCBI Taxonomy" id="31220"/>
    <lineage>
        <taxon>Eukaryota</taxon>
        <taxon>Metazoa</taxon>
        <taxon>Spiralia</taxon>
        <taxon>Lophotrochozoa</taxon>
        <taxon>Mollusca</taxon>
        <taxon>Gastropoda</taxon>
        <taxon>Caenogastropoda</taxon>
        <taxon>Littorinimorpha</taxon>
        <taxon>Littorinoidea</taxon>
        <taxon>Littorinidae</taxon>
        <taxon>Littorina</taxon>
    </lineage>
</organism>
<evidence type="ECO:0000256" key="4">
    <source>
        <dbReference type="ARBA" id="ARBA00022807"/>
    </source>
</evidence>
<dbReference type="SMART" id="SM00645">
    <property type="entry name" value="Pept_C1"/>
    <property type="match status" value="1"/>
</dbReference>
<evidence type="ECO:0000256" key="3">
    <source>
        <dbReference type="ARBA" id="ARBA00022801"/>
    </source>
</evidence>
<dbReference type="InterPro" id="IPR039417">
    <property type="entry name" value="Peptidase_C1A_papain-like"/>
</dbReference>
<evidence type="ECO:0000313" key="11">
    <source>
        <dbReference type="Proteomes" id="UP001374579"/>
    </source>
</evidence>
<evidence type="ECO:0000256" key="2">
    <source>
        <dbReference type="ARBA" id="ARBA00022670"/>
    </source>
</evidence>
<proteinExistence type="inferred from homology"/>
<dbReference type="Gene3D" id="3.90.70.10">
    <property type="entry name" value="Cysteine proteinases"/>
    <property type="match status" value="1"/>
</dbReference>
<dbReference type="InterPro" id="IPR000668">
    <property type="entry name" value="Peptidase_C1A_C"/>
</dbReference>
<dbReference type="InterPro" id="IPR025660">
    <property type="entry name" value="Pept_his_AS"/>
</dbReference>
<keyword evidence="7" id="KW-0732">Signal</keyword>
<dbReference type="PROSITE" id="PS00639">
    <property type="entry name" value="THIOL_PROTEASE_HIS"/>
    <property type="match status" value="1"/>
</dbReference>